<reference evidence="2 3" key="1">
    <citation type="submission" date="2018-05" db="EMBL/GenBank/DDBJ databases">
        <title>Marinilabilia rubrum sp. nov., isolated from saltern sediment.</title>
        <authorList>
            <person name="Zhang R."/>
        </authorList>
    </citation>
    <scope>NUCLEOTIDE SEQUENCE [LARGE SCALE GENOMIC DNA]</scope>
    <source>
        <strain evidence="2 3">WTE16</strain>
    </source>
</reference>
<evidence type="ECO:0000256" key="1">
    <source>
        <dbReference type="SAM" id="Coils"/>
    </source>
</evidence>
<feature type="coiled-coil region" evidence="1">
    <location>
        <begin position="29"/>
        <end position="60"/>
    </location>
</feature>
<evidence type="ECO:0008006" key="4">
    <source>
        <dbReference type="Google" id="ProtNLM"/>
    </source>
</evidence>
<evidence type="ECO:0000313" key="2">
    <source>
        <dbReference type="EMBL" id="PWE00222.1"/>
    </source>
</evidence>
<name>A0A2U2BAX5_9BACT</name>
<dbReference type="Proteomes" id="UP000244956">
    <property type="component" value="Unassembled WGS sequence"/>
</dbReference>
<dbReference type="OrthoDB" id="1122177at2"/>
<evidence type="ECO:0000313" key="3">
    <source>
        <dbReference type="Proteomes" id="UP000244956"/>
    </source>
</evidence>
<dbReference type="EMBL" id="QEWP01000004">
    <property type="protein sequence ID" value="PWE00222.1"/>
    <property type="molecule type" value="Genomic_DNA"/>
</dbReference>
<keyword evidence="3" id="KW-1185">Reference proteome</keyword>
<gene>
    <name evidence="2" type="ORF">DDZ16_06360</name>
</gene>
<accession>A0A2U2BAX5</accession>
<sequence length="93" mass="10824">MLTAHAPRLKGSHVVIFPLRNETQEVELMKEKSSLFNRLKKELKNAKLQLEVEYIREERSQQKAFTSADKYKVLAEKNPSLNKLKDALNLDLE</sequence>
<protein>
    <recommendedName>
        <fullName evidence="4">DNA polymerase III subunit gamma/tau</fullName>
    </recommendedName>
</protein>
<dbReference type="AlphaFoldDB" id="A0A2U2BAX5"/>
<organism evidence="2 3">
    <name type="scientific">Marinilabilia rubra</name>
    <dbReference type="NCBI Taxonomy" id="2162893"/>
    <lineage>
        <taxon>Bacteria</taxon>
        <taxon>Pseudomonadati</taxon>
        <taxon>Bacteroidota</taxon>
        <taxon>Bacteroidia</taxon>
        <taxon>Marinilabiliales</taxon>
        <taxon>Marinilabiliaceae</taxon>
        <taxon>Marinilabilia</taxon>
    </lineage>
</organism>
<comment type="caution">
    <text evidence="2">The sequence shown here is derived from an EMBL/GenBank/DDBJ whole genome shotgun (WGS) entry which is preliminary data.</text>
</comment>
<keyword evidence="1" id="KW-0175">Coiled coil</keyword>
<proteinExistence type="predicted"/>